<dbReference type="HOGENOM" id="CLU_1885976_0_0_1"/>
<evidence type="ECO:0000313" key="1">
    <source>
        <dbReference type="EMBL" id="EHK96116.1"/>
    </source>
</evidence>
<proteinExistence type="predicted"/>
<dbReference type="InParanoid" id="H0EZD7"/>
<organism evidence="1 2">
    <name type="scientific">Glarea lozoyensis (strain ATCC 74030 / MF5533)</name>
    <dbReference type="NCBI Taxonomy" id="1104152"/>
    <lineage>
        <taxon>Eukaryota</taxon>
        <taxon>Fungi</taxon>
        <taxon>Dikarya</taxon>
        <taxon>Ascomycota</taxon>
        <taxon>Pezizomycotina</taxon>
        <taxon>Leotiomycetes</taxon>
        <taxon>Helotiales</taxon>
        <taxon>Helotiaceae</taxon>
        <taxon>Glarea</taxon>
    </lineage>
</organism>
<name>H0EZD7_GLAL7</name>
<sequence>MDSESTPPENDPWTLAKNRFLAELDPEEVVIFNNATLENLYYGASNYEREDSRNSKARAVLNKLAPLISAIESYDPSNLFGSLTRQALEKLDVIPEELATAIEREHHNGEHNAASLGVGTTAQDRDAIDIKFYRH</sequence>
<keyword evidence="2" id="KW-1185">Reference proteome</keyword>
<dbReference type="Proteomes" id="UP000005446">
    <property type="component" value="Unassembled WGS sequence"/>
</dbReference>
<protein>
    <submittedName>
        <fullName evidence="1">Uncharacterized protein</fullName>
    </submittedName>
</protein>
<dbReference type="AlphaFoldDB" id="H0EZD7"/>
<dbReference type="OrthoDB" id="7464126at2759"/>
<gene>
    <name evidence="1" type="ORF">M7I_8202</name>
</gene>
<dbReference type="EMBL" id="AGUE01000280">
    <property type="protein sequence ID" value="EHK96116.1"/>
    <property type="molecule type" value="Genomic_DNA"/>
</dbReference>
<comment type="caution">
    <text evidence="1">The sequence shown here is derived from an EMBL/GenBank/DDBJ whole genome shotgun (WGS) entry which is preliminary data.</text>
</comment>
<evidence type="ECO:0000313" key="2">
    <source>
        <dbReference type="Proteomes" id="UP000005446"/>
    </source>
</evidence>
<reference evidence="1 2" key="1">
    <citation type="journal article" date="2012" name="Eukaryot. Cell">
        <title>Genome sequence of the fungus Glarea lozoyensis: the first genome sequence of a species from the Helotiaceae family.</title>
        <authorList>
            <person name="Youssar L."/>
            <person name="Gruening B.A."/>
            <person name="Erxleben A."/>
            <person name="Guenther S."/>
            <person name="Huettel W."/>
        </authorList>
    </citation>
    <scope>NUCLEOTIDE SEQUENCE [LARGE SCALE GENOMIC DNA]</scope>
    <source>
        <strain evidence="2">ATCC 74030 / MF5533</strain>
    </source>
</reference>
<accession>H0EZD7</accession>